<reference evidence="2 3" key="1">
    <citation type="journal article" date="2016" name="Mol. Biol. Evol.">
        <title>Comparative Genomics of Early-Diverging Mushroom-Forming Fungi Provides Insights into the Origins of Lignocellulose Decay Capabilities.</title>
        <authorList>
            <person name="Nagy L.G."/>
            <person name="Riley R."/>
            <person name="Tritt A."/>
            <person name="Adam C."/>
            <person name="Daum C."/>
            <person name="Floudas D."/>
            <person name="Sun H."/>
            <person name="Yadav J.S."/>
            <person name="Pangilinan J."/>
            <person name="Larsson K.H."/>
            <person name="Matsuura K."/>
            <person name="Barry K."/>
            <person name="Labutti K."/>
            <person name="Kuo R."/>
            <person name="Ohm R.A."/>
            <person name="Bhattacharya S.S."/>
            <person name="Shirouzu T."/>
            <person name="Yoshinaga Y."/>
            <person name="Martin F.M."/>
            <person name="Grigoriev I.V."/>
            <person name="Hibbett D.S."/>
        </authorList>
    </citation>
    <scope>NUCLEOTIDE SEQUENCE [LARGE SCALE GENOMIC DNA]</scope>
    <source>
        <strain evidence="2 3">HHB12029</strain>
    </source>
</reference>
<evidence type="ECO:0000313" key="2">
    <source>
        <dbReference type="EMBL" id="KZV84342.1"/>
    </source>
</evidence>
<name>A0A165DEA1_EXIGL</name>
<protein>
    <submittedName>
        <fullName evidence="2">Uncharacterized protein</fullName>
    </submittedName>
</protein>
<dbReference type="EMBL" id="KV426230">
    <property type="protein sequence ID" value="KZV84342.1"/>
    <property type="molecule type" value="Genomic_DNA"/>
</dbReference>
<dbReference type="InParanoid" id="A0A165DEA1"/>
<evidence type="ECO:0000256" key="1">
    <source>
        <dbReference type="SAM" id="MobiDB-lite"/>
    </source>
</evidence>
<dbReference type="Proteomes" id="UP000077266">
    <property type="component" value="Unassembled WGS sequence"/>
</dbReference>
<gene>
    <name evidence="2" type="ORF">EXIGLDRAFT_776677</name>
</gene>
<feature type="region of interest" description="Disordered" evidence="1">
    <location>
        <begin position="102"/>
        <end position="128"/>
    </location>
</feature>
<accession>A0A165DEA1</accession>
<dbReference type="AlphaFoldDB" id="A0A165DEA1"/>
<organism evidence="2 3">
    <name type="scientific">Exidia glandulosa HHB12029</name>
    <dbReference type="NCBI Taxonomy" id="1314781"/>
    <lineage>
        <taxon>Eukaryota</taxon>
        <taxon>Fungi</taxon>
        <taxon>Dikarya</taxon>
        <taxon>Basidiomycota</taxon>
        <taxon>Agaricomycotina</taxon>
        <taxon>Agaricomycetes</taxon>
        <taxon>Auriculariales</taxon>
        <taxon>Exidiaceae</taxon>
        <taxon>Exidia</taxon>
    </lineage>
</organism>
<keyword evidence="3" id="KW-1185">Reference proteome</keyword>
<evidence type="ECO:0000313" key="3">
    <source>
        <dbReference type="Proteomes" id="UP000077266"/>
    </source>
</evidence>
<proteinExistence type="predicted"/>
<sequence>MLASASEDELLDRAWARLGASTQQAHNDMVALLALPGEVSPAEETELYYLAALILRSQDRLDDVLTSNNPRLHKCELIWTALEPHLRRHGCNLRIRSRYAVGGTGHDSIHDEDAPSEDMDPPMRIPSV</sequence>